<sequence>MTGRQGYGVRRDLQRPRTVMTPATARRLTAPLTSTALAVLLAGCGSGTPKDAAPASYPTGRTSVAVAAGDDFSLTVAYNASLGEAWYVVDPGPDRAVLRARGTDYVSDTGGTPVPGAGGTRHYRFHAVAAGATKVVLRHCPVNACKGSTPAAPPPGTAPGSIRPSRLITYTITVS</sequence>
<dbReference type="InterPro" id="IPR036331">
    <property type="entry name" value="Chagasin-like_sf"/>
</dbReference>
<dbReference type="Pfam" id="PF09394">
    <property type="entry name" value="Inhibitor_I42"/>
    <property type="match status" value="1"/>
</dbReference>
<keyword evidence="2" id="KW-0789">Thiol protease inhibitor</keyword>
<evidence type="ECO:0000313" key="4">
    <source>
        <dbReference type="EMBL" id="MBO0514921.1"/>
    </source>
</evidence>
<evidence type="ECO:0000313" key="5">
    <source>
        <dbReference type="Proteomes" id="UP000664167"/>
    </source>
</evidence>
<evidence type="ECO:0000259" key="3">
    <source>
        <dbReference type="Pfam" id="PF09394"/>
    </source>
</evidence>
<dbReference type="EMBL" id="JAFLRJ010000244">
    <property type="protein sequence ID" value="MBO0514921.1"/>
    <property type="molecule type" value="Genomic_DNA"/>
</dbReference>
<dbReference type="Proteomes" id="UP000664167">
    <property type="component" value="Unassembled WGS sequence"/>
</dbReference>
<dbReference type="GO" id="GO:0004869">
    <property type="term" value="F:cysteine-type endopeptidase inhibitor activity"/>
    <property type="evidence" value="ECO:0007669"/>
    <property type="project" value="UniProtKB-KW"/>
</dbReference>
<dbReference type="Gene3D" id="2.60.40.2020">
    <property type="match status" value="1"/>
</dbReference>
<gene>
    <name evidence="4" type="ORF">J0695_24435</name>
</gene>
<dbReference type="RefSeq" id="WP_206965057.1">
    <property type="nucleotide sequence ID" value="NZ_BAAAJJ010000001.1"/>
</dbReference>
<feature type="domain" description="Proteinase inhibitor I42 chagasin" evidence="3">
    <location>
        <begin position="66"/>
        <end position="137"/>
    </location>
</feature>
<protein>
    <submittedName>
        <fullName evidence="4">Protease inhibitor I42 family protein</fullName>
    </submittedName>
</protein>
<name>A0A939JG83_9ACTN</name>
<organism evidence="4 5">
    <name type="scientific">Streptomyces beijiangensis</name>
    <dbReference type="NCBI Taxonomy" id="163361"/>
    <lineage>
        <taxon>Bacteria</taxon>
        <taxon>Bacillati</taxon>
        <taxon>Actinomycetota</taxon>
        <taxon>Actinomycetes</taxon>
        <taxon>Kitasatosporales</taxon>
        <taxon>Streptomycetaceae</taxon>
        <taxon>Streptomyces</taxon>
    </lineage>
</organism>
<dbReference type="InterPro" id="IPR018990">
    <property type="entry name" value="Prot_inh_I42_chagasin"/>
</dbReference>
<proteinExistence type="predicted"/>
<dbReference type="SUPFAM" id="SSF141066">
    <property type="entry name" value="ICP-like"/>
    <property type="match status" value="1"/>
</dbReference>
<comment type="caution">
    <text evidence="4">The sequence shown here is derived from an EMBL/GenBank/DDBJ whole genome shotgun (WGS) entry which is preliminary data.</text>
</comment>
<keyword evidence="1" id="KW-0646">Protease inhibitor</keyword>
<accession>A0A939JG83</accession>
<reference evidence="4" key="1">
    <citation type="submission" date="2021-03" db="EMBL/GenBank/DDBJ databases">
        <title>Streptomyces poriferae sp. nov., a novel marine sponge-derived Actinobacteria species with anti-MRSA activity.</title>
        <authorList>
            <person name="Sandoval-Powers M."/>
            <person name="Kralova S."/>
            <person name="Nguyen G.-S."/>
            <person name="Fawwal D."/>
            <person name="Degnes K."/>
            <person name="Klinkenberg G."/>
            <person name="Sletta H."/>
            <person name="Wentzel A."/>
            <person name="Liles M.R."/>
        </authorList>
    </citation>
    <scope>NUCLEOTIDE SEQUENCE</scope>
    <source>
        <strain evidence="4">DSM 41794</strain>
    </source>
</reference>
<dbReference type="AlphaFoldDB" id="A0A939JG83"/>
<evidence type="ECO:0000256" key="1">
    <source>
        <dbReference type="ARBA" id="ARBA00022690"/>
    </source>
</evidence>
<keyword evidence="5" id="KW-1185">Reference proteome</keyword>
<evidence type="ECO:0000256" key="2">
    <source>
        <dbReference type="ARBA" id="ARBA00022704"/>
    </source>
</evidence>